<dbReference type="AlphaFoldDB" id="A0AAD6ZB53"/>
<evidence type="ECO:0000256" key="1">
    <source>
        <dbReference type="SAM" id="MobiDB-lite"/>
    </source>
</evidence>
<feature type="compositionally biased region" description="Low complexity" evidence="1">
    <location>
        <begin position="90"/>
        <end position="102"/>
    </location>
</feature>
<protein>
    <submittedName>
        <fullName evidence="2">Uncharacterized protein</fullName>
    </submittedName>
</protein>
<keyword evidence="3" id="KW-1185">Reference proteome</keyword>
<sequence length="117" mass="12587">MGDRNGASARRKSRRLAKANAQGNYDLSPSTEFSTLPENQILPLQDDDSSSNITPPPPVKRKAQTKAPKKASKKAAKKAAKKAVAETVTSSDDTLSSDSDGSIVPHRRRGRKTRAES</sequence>
<name>A0AAD6ZB53_9AGAR</name>
<proteinExistence type="predicted"/>
<accession>A0AAD6ZB53</accession>
<feature type="compositionally biased region" description="Basic residues" evidence="1">
    <location>
        <begin position="59"/>
        <end position="81"/>
    </location>
</feature>
<dbReference type="Proteomes" id="UP001218218">
    <property type="component" value="Unassembled WGS sequence"/>
</dbReference>
<feature type="compositionally biased region" description="Polar residues" evidence="1">
    <location>
        <begin position="21"/>
        <end position="38"/>
    </location>
</feature>
<evidence type="ECO:0000313" key="2">
    <source>
        <dbReference type="EMBL" id="KAJ7314479.1"/>
    </source>
</evidence>
<dbReference type="EMBL" id="JARIHO010000067">
    <property type="protein sequence ID" value="KAJ7314479.1"/>
    <property type="molecule type" value="Genomic_DNA"/>
</dbReference>
<reference evidence="2" key="1">
    <citation type="submission" date="2023-03" db="EMBL/GenBank/DDBJ databases">
        <title>Massive genome expansion in bonnet fungi (Mycena s.s.) driven by repeated elements and novel gene families across ecological guilds.</title>
        <authorList>
            <consortium name="Lawrence Berkeley National Laboratory"/>
            <person name="Harder C.B."/>
            <person name="Miyauchi S."/>
            <person name="Viragh M."/>
            <person name="Kuo A."/>
            <person name="Thoen E."/>
            <person name="Andreopoulos B."/>
            <person name="Lu D."/>
            <person name="Skrede I."/>
            <person name="Drula E."/>
            <person name="Henrissat B."/>
            <person name="Morin E."/>
            <person name="Kohler A."/>
            <person name="Barry K."/>
            <person name="LaButti K."/>
            <person name="Morin E."/>
            <person name="Salamov A."/>
            <person name="Lipzen A."/>
            <person name="Mereny Z."/>
            <person name="Hegedus B."/>
            <person name="Baldrian P."/>
            <person name="Stursova M."/>
            <person name="Weitz H."/>
            <person name="Taylor A."/>
            <person name="Grigoriev I.V."/>
            <person name="Nagy L.G."/>
            <person name="Martin F."/>
            <person name="Kauserud H."/>
        </authorList>
    </citation>
    <scope>NUCLEOTIDE SEQUENCE</scope>
    <source>
        <strain evidence="2">CBHHK002</strain>
    </source>
</reference>
<evidence type="ECO:0000313" key="3">
    <source>
        <dbReference type="Proteomes" id="UP001218218"/>
    </source>
</evidence>
<feature type="region of interest" description="Disordered" evidence="1">
    <location>
        <begin position="1"/>
        <end position="117"/>
    </location>
</feature>
<comment type="caution">
    <text evidence="2">The sequence shown here is derived from an EMBL/GenBank/DDBJ whole genome shotgun (WGS) entry which is preliminary data.</text>
</comment>
<gene>
    <name evidence="2" type="ORF">DFH08DRAFT_821494</name>
</gene>
<feature type="compositionally biased region" description="Basic residues" evidence="1">
    <location>
        <begin position="105"/>
        <end position="117"/>
    </location>
</feature>
<organism evidence="2 3">
    <name type="scientific">Mycena albidolilacea</name>
    <dbReference type="NCBI Taxonomy" id="1033008"/>
    <lineage>
        <taxon>Eukaryota</taxon>
        <taxon>Fungi</taxon>
        <taxon>Dikarya</taxon>
        <taxon>Basidiomycota</taxon>
        <taxon>Agaricomycotina</taxon>
        <taxon>Agaricomycetes</taxon>
        <taxon>Agaricomycetidae</taxon>
        <taxon>Agaricales</taxon>
        <taxon>Marasmiineae</taxon>
        <taxon>Mycenaceae</taxon>
        <taxon>Mycena</taxon>
    </lineage>
</organism>